<evidence type="ECO:0000256" key="2">
    <source>
        <dbReference type="ARBA" id="ARBA00001946"/>
    </source>
</evidence>
<comment type="cofactor">
    <cofactor evidence="2">
        <name>Mg(2+)</name>
        <dbReference type="ChEBI" id="CHEBI:18420"/>
    </cofactor>
</comment>
<dbReference type="GO" id="GO:0004530">
    <property type="term" value="F:deoxyribonuclease I activity"/>
    <property type="evidence" value="ECO:0007669"/>
    <property type="project" value="TreeGrafter"/>
</dbReference>
<dbReference type="Pfam" id="PF00270">
    <property type="entry name" value="DEAD"/>
    <property type="match status" value="1"/>
</dbReference>
<dbReference type="Pfam" id="PF20930">
    <property type="entry name" value="Dicer_PBD"/>
    <property type="match status" value="1"/>
</dbReference>
<evidence type="ECO:0000259" key="13">
    <source>
        <dbReference type="PROSITE" id="PS51194"/>
    </source>
</evidence>
<evidence type="ECO:0000259" key="12">
    <source>
        <dbReference type="PROSITE" id="PS51192"/>
    </source>
</evidence>
<evidence type="ECO:0000256" key="3">
    <source>
        <dbReference type="ARBA" id="ARBA00012177"/>
    </source>
</evidence>
<keyword evidence="4" id="KW-0540">Nuclease</keyword>
<evidence type="ECO:0000256" key="9">
    <source>
        <dbReference type="ARBA" id="ARBA00035116"/>
    </source>
</evidence>
<evidence type="ECO:0000256" key="4">
    <source>
        <dbReference type="ARBA" id="ARBA00022722"/>
    </source>
</evidence>
<reference evidence="15" key="1">
    <citation type="submission" date="2020-11" db="EMBL/GenBank/DDBJ databases">
        <authorList>
            <person name="Tran Van P."/>
        </authorList>
    </citation>
    <scope>NUCLEOTIDE SEQUENCE</scope>
</reference>
<feature type="compositionally biased region" description="Basic residues" evidence="11">
    <location>
        <begin position="672"/>
        <end position="684"/>
    </location>
</feature>
<dbReference type="GO" id="GO:0070578">
    <property type="term" value="C:RISC-loading complex"/>
    <property type="evidence" value="ECO:0007669"/>
    <property type="project" value="TreeGrafter"/>
</dbReference>
<feature type="compositionally biased region" description="Polar residues" evidence="11">
    <location>
        <begin position="661"/>
        <end position="670"/>
    </location>
</feature>
<dbReference type="FunFam" id="3.40.50.300:FF:000628">
    <property type="entry name" value="Endoribonuclease Dicer"/>
    <property type="match status" value="1"/>
</dbReference>
<feature type="region of interest" description="Disordered" evidence="11">
    <location>
        <begin position="998"/>
        <end position="1019"/>
    </location>
</feature>
<gene>
    <name evidence="15" type="ORF">TBIB3V08_LOCUS6960</name>
</gene>
<dbReference type="EC" id="3.1.26.3" evidence="3"/>
<keyword evidence="8" id="KW-0067">ATP-binding</keyword>
<dbReference type="GO" id="GO:0004386">
    <property type="term" value="F:helicase activity"/>
    <property type="evidence" value="ECO:0007669"/>
    <property type="project" value="UniProtKB-KW"/>
</dbReference>
<dbReference type="GO" id="GO:0030422">
    <property type="term" value="P:siRNA processing"/>
    <property type="evidence" value="ECO:0007669"/>
    <property type="project" value="TreeGrafter"/>
</dbReference>
<keyword evidence="5" id="KW-0547">Nucleotide-binding</keyword>
<dbReference type="Gene3D" id="3.30.160.380">
    <property type="entry name" value="Dicer dimerisation domain"/>
    <property type="match status" value="1"/>
</dbReference>
<feature type="domain" description="Helicase C-terminal" evidence="13">
    <location>
        <begin position="705"/>
        <end position="873"/>
    </location>
</feature>
<evidence type="ECO:0000256" key="8">
    <source>
        <dbReference type="ARBA" id="ARBA00022840"/>
    </source>
</evidence>
<sequence>MEEKSGIESKWGLLMAYHFTDNVHTKCFTPREYQVELLDAAKERNIIVCLGTSSAKIFIATKLIQELANSVRRPWSEGGKRTLYVVDTAALATQQASYIRHLTDLNVAEYTSMDEDEIWDIEFWDYEISLNQVLVMTSEVCLHVLQCQFLQMSEVNLLVLDECHRALREHPMRQIMKEFVSPCIQCPRILGLTAPLLNSSCDPSRLEGELRRLEMTLHSTAETASDIVSVLRWRRWGLLADLWEVEKRGLLADLWEVEKRGLVAALWGVEKRGLLADLWEREESGFRYCSKPIELVVECAPHTPSTLDETLEQVIMGAREFLDDHRYDPSELYEDEFLEELQGIPDPKIDPQSILSDFLDVLHTLGAWCADKAALALLIHLEKLKVKIPYERHFLLLCMVSSVMIRIRAICDDYFQPFGEKDRIYKFSSPKVLRLLEILRHFKPEKQITSTLTPITEGSSQGNIHLEVEEGPYRDPENVFGNTAIVKNTSENETIGKDVAKDSNNASEDKTIINDVDKDSGDISKYKTIVTDVDQCLDSSDPNLSNNNEAILGKEIAEETKGCVDTVVHELDYNNCDNSRDDCNCNDSIFNNDYNDDPHNSSNSNIIVTKGAKILENMNSGTPRETTTKPTENKGATNLNQQYPVKSEATKMVVSPAAEGENNNIASSPSRGRPHRWSRFNRRGFTREDGKIGARGEQSNRPPRNYQDDGDTLCCIVFAKHRFTAKILYNMLNDVRHHDDDLSYLCPQFTVDKIADPAVDLREAESEHRKQEEVLKRFRMRECNLLVATSVLEEGMELPKCNLVVRFDLPTGYRSYAQSKGRARAADSHYVLVTEEGNRETFLRQLAEYREIEEMLVRKCANQEPPEHEEKDADIYTGSVEPYRPANSSTSASVNLATAVALVNRYCAKLPSDTFTRLTPLWSVRSMVHEDRTLYSCSLQLPINSPVKQDITGGAVPSRVLARRVAALEACRVLHQARELDDNLLPIGTLRSDHLSPDSSTISCTPVSRGKESFRLQGEEDSTLALEELEEMVPRDSLEPRPGTTKRRQYYYKRIAEALTDCRPTPGRPSYLYHIGMVLTCPLPEEQNTRGRRIYPPEDFPQGFGILTLKPIPPICPFPIFTRSGEVRVGLELSGAYVVLDEEQLEKIMTFLNYTFTSVLRLQKYLMMFDPDSSENCFFIVPTIKRSE</sequence>
<dbReference type="InterPro" id="IPR005034">
    <property type="entry name" value="Dicer_dimerisation"/>
</dbReference>
<dbReference type="GO" id="GO:0005634">
    <property type="term" value="C:nucleus"/>
    <property type="evidence" value="ECO:0007669"/>
    <property type="project" value="TreeGrafter"/>
</dbReference>
<feature type="domain" description="Helicase ATP-binding" evidence="12">
    <location>
        <begin position="37"/>
        <end position="214"/>
    </location>
</feature>
<evidence type="ECO:0000259" key="14">
    <source>
        <dbReference type="PROSITE" id="PS51327"/>
    </source>
</evidence>
<dbReference type="GO" id="GO:0005524">
    <property type="term" value="F:ATP binding"/>
    <property type="evidence" value="ECO:0007669"/>
    <property type="project" value="UniProtKB-KW"/>
</dbReference>
<dbReference type="PANTHER" id="PTHR14950:SF37">
    <property type="entry name" value="ENDORIBONUCLEASE DICER"/>
    <property type="match status" value="1"/>
</dbReference>
<dbReference type="InterPro" id="IPR048512">
    <property type="entry name" value="Dicer_platform"/>
</dbReference>
<evidence type="ECO:0000256" key="11">
    <source>
        <dbReference type="SAM" id="MobiDB-lite"/>
    </source>
</evidence>
<dbReference type="Pfam" id="PF00271">
    <property type="entry name" value="Helicase_C"/>
    <property type="match status" value="1"/>
</dbReference>
<keyword evidence="6" id="KW-0378">Hydrolase</keyword>
<dbReference type="InterPro" id="IPR038248">
    <property type="entry name" value="Dicer_dimer_sf"/>
</dbReference>
<dbReference type="PROSITE" id="PS51327">
    <property type="entry name" value="DICER_DSRBF"/>
    <property type="match status" value="1"/>
</dbReference>
<feature type="compositionally biased region" description="Basic and acidic residues" evidence="11">
    <location>
        <begin position="685"/>
        <end position="694"/>
    </location>
</feature>
<dbReference type="PROSITE" id="PS51192">
    <property type="entry name" value="HELICASE_ATP_BIND_1"/>
    <property type="match status" value="1"/>
</dbReference>
<dbReference type="InterPro" id="IPR014001">
    <property type="entry name" value="Helicase_ATP-bd"/>
</dbReference>
<evidence type="ECO:0000313" key="15">
    <source>
        <dbReference type="EMBL" id="CAD7444585.1"/>
    </source>
</evidence>
<dbReference type="Pfam" id="PF03368">
    <property type="entry name" value="Dicer_dimer"/>
    <property type="match status" value="1"/>
</dbReference>
<dbReference type="PANTHER" id="PTHR14950">
    <property type="entry name" value="DICER-RELATED"/>
    <property type="match status" value="1"/>
</dbReference>
<evidence type="ECO:0000256" key="10">
    <source>
        <dbReference type="PROSITE-ProRule" id="PRU00657"/>
    </source>
</evidence>
<dbReference type="FunFam" id="3.40.50.300:FF:002580">
    <property type="entry name" value="AGAP002836-PB"/>
    <property type="match status" value="1"/>
</dbReference>
<protein>
    <recommendedName>
        <fullName evidence="3">ribonuclease III</fullName>
        <ecNumber evidence="3">3.1.26.3</ecNumber>
    </recommendedName>
</protein>
<dbReference type="GO" id="GO:0006309">
    <property type="term" value="P:apoptotic DNA fragmentation"/>
    <property type="evidence" value="ECO:0007669"/>
    <property type="project" value="TreeGrafter"/>
</dbReference>
<proteinExistence type="inferred from homology"/>
<dbReference type="InterPro" id="IPR048513">
    <property type="entry name" value="Dicer_PBD"/>
</dbReference>
<keyword evidence="7" id="KW-0347">Helicase</keyword>
<evidence type="ECO:0000256" key="1">
    <source>
        <dbReference type="ARBA" id="ARBA00000109"/>
    </source>
</evidence>
<dbReference type="InterPro" id="IPR027417">
    <property type="entry name" value="P-loop_NTPase"/>
</dbReference>
<feature type="compositionally biased region" description="Polar residues" evidence="11">
    <location>
        <begin position="617"/>
        <end position="644"/>
    </location>
</feature>
<feature type="compositionally biased region" description="Basic and acidic residues" evidence="11">
    <location>
        <begin position="1009"/>
        <end position="1018"/>
    </location>
</feature>
<evidence type="ECO:0000256" key="5">
    <source>
        <dbReference type="ARBA" id="ARBA00022741"/>
    </source>
</evidence>
<comment type="similarity">
    <text evidence="9 10">Belongs to the helicase family. Dicer subfamily.</text>
</comment>
<feature type="domain" description="Dicer dsRNA-binding fold" evidence="14">
    <location>
        <begin position="899"/>
        <end position="994"/>
    </location>
</feature>
<comment type="catalytic activity">
    <reaction evidence="1">
        <text>Endonucleolytic cleavage to 5'-phosphomonoester.</text>
        <dbReference type="EC" id="3.1.26.3"/>
    </reaction>
</comment>
<dbReference type="EMBL" id="OD566755">
    <property type="protein sequence ID" value="CAD7444585.1"/>
    <property type="molecule type" value="Genomic_DNA"/>
</dbReference>
<dbReference type="Gene3D" id="3.40.50.300">
    <property type="entry name" value="P-loop containing nucleotide triphosphate hydrolases"/>
    <property type="match status" value="2"/>
</dbReference>
<organism evidence="15">
    <name type="scientific">Timema bartmani</name>
    <dbReference type="NCBI Taxonomy" id="61472"/>
    <lineage>
        <taxon>Eukaryota</taxon>
        <taxon>Metazoa</taxon>
        <taxon>Ecdysozoa</taxon>
        <taxon>Arthropoda</taxon>
        <taxon>Hexapoda</taxon>
        <taxon>Insecta</taxon>
        <taxon>Pterygota</taxon>
        <taxon>Neoptera</taxon>
        <taxon>Polyneoptera</taxon>
        <taxon>Phasmatodea</taxon>
        <taxon>Timematodea</taxon>
        <taxon>Timematoidea</taxon>
        <taxon>Timematidae</taxon>
        <taxon>Timema</taxon>
    </lineage>
</organism>
<accession>A0A7R9F054</accession>
<dbReference type="GO" id="GO:0004525">
    <property type="term" value="F:ribonuclease III activity"/>
    <property type="evidence" value="ECO:0007669"/>
    <property type="project" value="UniProtKB-EC"/>
</dbReference>
<evidence type="ECO:0000256" key="6">
    <source>
        <dbReference type="ARBA" id="ARBA00022801"/>
    </source>
</evidence>
<dbReference type="PROSITE" id="PS51194">
    <property type="entry name" value="HELICASE_CTER"/>
    <property type="match status" value="1"/>
</dbReference>
<dbReference type="AlphaFoldDB" id="A0A7R9F054"/>
<keyword evidence="10" id="KW-0694">RNA-binding</keyword>
<dbReference type="CDD" id="cd18034">
    <property type="entry name" value="DEXHc_dicer"/>
    <property type="match status" value="1"/>
</dbReference>
<dbReference type="GO" id="GO:0031054">
    <property type="term" value="P:pre-miRNA processing"/>
    <property type="evidence" value="ECO:0007669"/>
    <property type="project" value="TreeGrafter"/>
</dbReference>
<name>A0A7R9F054_9NEOP</name>
<dbReference type="Pfam" id="PF20931">
    <property type="entry name" value="Dicer_platform"/>
    <property type="match status" value="1"/>
</dbReference>
<dbReference type="SMART" id="SM00487">
    <property type="entry name" value="DEXDc"/>
    <property type="match status" value="1"/>
</dbReference>
<dbReference type="SMART" id="SM00490">
    <property type="entry name" value="HELICc"/>
    <property type="match status" value="1"/>
</dbReference>
<dbReference type="GO" id="GO:0005737">
    <property type="term" value="C:cytoplasm"/>
    <property type="evidence" value="ECO:0007669"/>
    <property type="project" value="TreeGrafter"/>
</dbReference>
<dbReference type="InterPro" id="IPR001650">
    <property type="entry name" value="Helicase_C-like"/>
</dbReference>
<dbReference type="SUPFAM" id="SSF52540">
    <property type="entry name" value="P-loop containing nucleoside triphosphate hydrolases"/>
    <property type="match status" value="2"/>
</dbReference>
<dbReference type="InterPro" id="IPR011545">
    <property type="entry name" value="DEAD/DEAH_box_helicase_dom"/>
</dbReference>
<dbReference type="GO" id="GO:0003723">
    <property type="term" value="F:RNA binding"/>
    <property type="evidence" value="ECO:0007669"/>
    <property type="project" value="UniProtKB-UniRule"/>
</dbReference>
<feature type="region of interest" description="Disordered" evidence="11">
    <location>
        <begin position="617"/>
        <end position="706"/>
    </location>
</feature>
<evidence type="ECO:0000256" key="7">
    <source>
        <dbReference type="ARBA" id="ARBA00022806"/>
    </source>
</evidence>
<dbReference type="CDD" id="cd15903">
    <property type="entry name" value="Dicer_PBD"/>
    <property type="match status" value="1"/>
</dbReference>